<evidence type="ECO:0000313" key="5">
    <source>
        <dbReference type="Proteomes" id="UP000609531"/>
    </source>
</evidence>
<name>A0A934INJ7_9HYPH</name>
<dbReference type="AlphaFoldDB" id="A0A934INJ7"/>
<keyword evidence="3" id="KW-0560">Oxidoreductase</keyword>
<keyword evidence="5" id="KW-1185">Reference proteome</keyword>
<gene>
    <name evidence="4" type="ORF">JCR33_09220</name>
</gene>
<protein>
    <submittedName>
        <fullName evidence="4">Nitronate monooxygenase</fullName>
    </submittedName>
</protein>
<evidence type="ECO:0000256" key="2">
    <source>
        <dbReference type="ARBA" id="ARBA00022643"/>
    </source>
</evidence>
<evidence type="ECO:0000256" key="1">
    <source>
        <dbReference type="ARBA" id="ARBA00022630"/>
    </source>
</evidence>
<dbReference type="Proteomes" id="UP000609531">
    <property type="component" value="Unassembled WGS sequence"/>
</dbReference>
<dbReference type="InterPro" id="IPR013785">
    <property type="entry name" value="Aldolase_TIM"/>
</dbReference>
<reference evidence="4" key="1">
    <citation type="submission" date="2020-12" db="EMBL/GenBank/DDBJ databases">
        <title>Bacterial taxonomy.</title>
        <authorList>
            <person name="Pan X."/>
        </authorList>
    </citation>
    <scope>NUCLEOTIDE SEQUENCE</scope>
    <source>
        <strain evidence="4">B2012</strain>
    </source>
</reference>
<dbReference type="PANTHER" id="PTHR32332">
    <property type="entry name" value="2-NITROPROPANE DIOXYGENASE"/>
    <property type="match status" value="1"/>
</dbReference>
<keyword evidence="1" id="KW-0285">Flavoprotein</keyword>
<proteinExistence type="predicted"/>
<dbReference type="Pfam" id="PF03060">
    <property type="entry name" value="NMO"/>
    <property type="match status" value="2"/>
</dbReference>
<dbReference type="SUPFAM" id="SSF51412">
    <property type="entry name" value="Inosine monophosphate dehydrogenase (IMPDH)"/>
    <property type="match status" value="1"/>
</dbReference>
<dbReference type="InterPro" id="IPR004136">
    <property type="entry name" value="NMO"/>
</dbReference>
<comment type="caution">
    <text evidence="4">The sequence shown here is derived from an EMBL/GenBank/DDBJ whole genome shotgun (WGS) entry which is preliminary data.</text>
</comment>
<dbReference type="EMBL" id="JAEKJA010000007">
    <property type="protein sequence ID" value="MBJ3775865.1"/>
    <property type="molecule type" value="Genomic_DNA"/>
</dbReference>
<organism evidence="4 5">
    <name type="scientific">Acuticoccus mangrovi</name>
    <dbReference type="NCBI Taxonomy" id="2796142"/>
    <lineage>
        <taxon>Bacteria</taxon>
        <taxon>Pseudomonadati</taxon>
        <taxon>Pseudomonadota</taxon>
        <taxon>Alphaproteobacteria</taxon>
        <taxon>Hyphomicrobiales</taxon>
        <taxon>Amorphaceae</taxon>
        <taxon>Acuticoccus</taxon>
    </lineage>
</organism>
<accession>A0A934INJ7</accession>
<evidence type="ECO:0000256" key="3">
    <source>
        <dbReference type="ARBA" id="ARBA00023002"/>
    </source>
</evidence>
<dbReference type="CDD" id="cd04730">
    <property type="entry name" value="NPD_like"/>
    <property type="match status" value="1"/>
</dbReference>
<evidence type="ECO:0000313" key="4">
    <source>
        <dbReference type="EMBL" id="MBJ3775865.1"/>
    </source>
</evidence>
<keyword evidence="2" id="KW-0288">FMN</keyword>
<keyword evidence="4" id="KW-0503">Monooxygenase</keyword>
<dbReference type="PANTHER" id="PTHR32332:SF31">
    <property type="entry name" value="2-NITROPROPANE DIOXYGENASE FAMILY, PUTATIVE (AFU_ORTHOLOGUE AFUA_2G09850)-RELATED"/>
    <property type="match status" value="1"/>
</dbReference>
<dbReference type="GO" id="GO:0018580">
    <property type="term" value="F:nitronate monooxygenase activity"/>
    <property type="evidence" value="ECO:0007669"/>
    <property type="project" value="InterPro"/>
</dbReference>
<dbReference type="Gene3D" id="3.20.20.70">
    <property type="entry name" value="Aldolase class I"/>
    <property type="match status" value="1"/>
</dbReference>
<sequence length="336" mass="34531">MPRPTPRARDTPADAAMIATRLTERFGLTAPIVSAPMAMVSGGRLAAAVTAAGGLGLIGGGYADPRFVEDAFRDAGNAAVGVGFITWRLDGDDTALAEALAHRPRAVMLSFGDPAPYAERIRAAGAALICQVQTVAAARAVHAAGADVIVAQGTEAGGHGAARATMTLVPEVRDAVGAEPLLLAAGGIADGRGLAAALALGADGALVGTRFWASEEALSHPRHRAAALATTGDGTVRQRATDIARLFDWPAEFTARVLDNAFVRRWEGDPEGHRAVAAREAEAYAAAFRDGDPDNVGVFVGEAVGLIADAPPAAQILQRMVREAEAVISGLGQKRR</sequence>